<feature type="domain" description="Thiolase C-terminal" evidence="1">
    <location>
        <begin position="15"/>
        <end position="135"/>
    </location>
</feature>
<dbReference type="InterPro" id="IPR020617">
    <property type="entry name" value="Thiolase_C"/>
</dbReference>
<organism evidence="2 3">
    <name type="scientific">Nocardia seriolae</name>
    <dbReference type="NCBI Taxonomy" id="37332"/>
    <lineage>
        <taxon>Bacteria</taxon>
        <taxon>Bacillati</taxon>
        <taxon>Actinomycetota</taxon>
        <taxon>Actinomycetes</taxon>
        <taxon>Mycobacteriales</taxon>
        <taxon>Nocardiaceae</taxon>
        <taxon>Nocardia</taxon>
    </lineage>
</organism>
<reference evidence="3" key="1">
    <citation type="submission" date="2015-07" db="EMBL/GenBank/DDBJ databases">
        <title>Nocardia seriolae U-1 whole genome shotgun sequence.</title>
        <authorList>
            <person name="Imajoh M."/>
            <person name="Fukumoto Y."/>
            <person name="Sukeda M."/>
            <person name="Yamane J."/>
            <person name="Yamasaki K."/>
            <person name="Shimizu M."/>
            <person name="Ohnishi K."/>
            <person name="Oshima S."/>
        </authorList>
    </citation>
    <scope>NUCLEOTIDE SEQUENCE [LARGE SCALE GENOMIC DNA]</scope>
    <source>
        <strain evidence="3">U-1</strain>
    </source>
</reference>
<dbReference type="PANTHER" id="PTHR43365:SF1">
    <property type="entry name" value="ACETYL-COA C-ACYLTRANSFERASE"/>
    <property type="match status" value="1"/>
</dbReference>
<evidence type="ECO:0000259" key="1">
    <source>
        <dbReference type="Pfam" id="PF02803"/>
    </source>
</evidence>
<dbReference type="InterPro" id="IPR020613">
    <property type="entry name" value="Thiolase_CS"/>
</dbReference>
<name>A0ABC9Z5P3_9NOCA</name>
<gene>
    <name evidence="2" type="ORF">NSK11_contig00213-0005</name>
</gene>
<sequence>MLVTTSENARRLGLPPLARIRSHIAVGDDPFLMLTAVVPATEKVLKHSGLRLSDIDLLEVNEAYASVVLAWARETGADLSRVNVHGGAISLGHPLGASGVRITATLLHALRERGGRYGLQTMCESGGQANAMILEML</sequence>
<dbReference type="Proteomes" id="UP000037179">
    <property type="component" value="Unassembled WGS sequence"/>
</dbReference>
<dbReference type="InterPro" id="IPR016039">
    <property type="entry name" value="Thiolase-like"/>
</dbReference>
<dbReference type="Pfam" id="PF02803">
    <property type="entry name" value="Thiolase_C"/>
    <property type="match status" value="1"/>
</dbReference>
<proteinExistence type="predicted"/>
<dbReference type="SUPFAM" id="SSF53901">
    <property type="entry name" value="Thiolase-like"/>
    <property type="match status" value="1"/>
</dbReference>
<dbReference type="EMBL" id="BBYQ01000213">
    <property type="protein sequence ID" value="GAP33137.1"/>
    <property type="molecule type" value="Genomic_DNA"/>
</dbReference>
<dbReference type="PANTHER" id="PTHR43365">
    <property type="entry name" value="BLR7806 PROTEIN"/>
    <property type="match status" value="1"/>
</dbReference>
<protein>
    <submittedName>
        <fullName evidence="2">Acetyl-CoA acetyltransferase</fullName>
    </submittedName>
</protein>
<dbReference type="Gene3D" id="3.40.47.10">
    <property type="match status" value="2"/>
</dbReference>
<dbReference type="AlphaFoldDB" id="A0ABC9Z5P3"/>
<evidence type="ECO:0000313" key="2">
    <source>
        <dbReference type="EMBL" id="GAP33137.1"/>
    </source>
</evidence>
<comment type="caution">
    <text evidence="2">The sequence shown here is derived from an EMBL/GenBank/DDBJ whole genome shotgun (WGS) entry which is preliminary data.</text>
</comment>
<accession>A0ABC9Z5P3</accession>
<reference evidence="2 3" key="2">
    <citation type="journal article" date="2016" name="Genome Announc.">
        <title>Draft Genome Sequence of Erythromycin- and Oxytetracycline-Sensitive Nocardia seriolae Strain U-1 (NBRC 110359).</title>
        <authorList>
            <person name="Imajoh M."/>
            <person name="Sukeda M."/>
            <person name="Shimizu M."/>
            <person name="Yamane J."/>
            <person name="Ohnishi K."/>
            <person name="Oshima S."/>
        </authorList>
    </citation>
    <scope>NUCLEOTIDE SEQUENCE [LARGE SCALE GENOMIC DNA]</scope>
    <source>
        <strain evidence="2 3">U-1</strain>
    </source>
</reference>
<keyword evidence="3" id="KW-1185">Reference proteome</keyword>
<evidence type="ECO:0000313" key="3">
    <source>
        <dbReference type="Proteomes" id="UP000037179"/>
    </source>
</evidence>
<dbReference type="PROSITE" id="PS00737">
    <property type="entry name" value="THIOLASE_2"/>
    <property type="match status" value="1"/>
</dbReference>